<comment type="similarity">
    <text evidence="2">Belongs to the acyl-CoA dehydrogenase family.</text>
</comment>
<proteinExistence type="inferred from homology"/>
<evidence type="ECO:0000259" key="7">
    <source>
        <dbReference type="Pfam" id="PF02771"/>
    </source>
</evidence>
<evidence type="ECO:0000313" key="8">
    <source>
        <dbReference type="EMBL" id="QJW85182.1"/>
    </source>
</evidence>
<evidence type="ECO:0000256" key="2">
    <source>
        <dbReference type="ARBA" id="ARBA00009347"/>
    </source>
</evidence>
<dbReference type="InterPro" id="IPR046373">
    <property type="entry name" value="Acyl-CoA_Oxase/DH_mid-dom_sf"/>
</dbReference>
<gene>
    <name evidence="8" type="ORF">HK414_22310</name>
</gene>
<dbReference type="Gene3D" id="2.40.110.10">
    <property type="entry name" value="Butyryl-CoA Dehydrogenase, subunit A, domain 2"/>
    <property type="match status" value="1"/>
</dbReference>
<comment type="cofactor">
    <cofactor evidence="1">
        <name>FAD</name>
        <dbReference type="ChEBI" id="CHEBI:57692"/>
    </cofactor>
</comment>
<dbReference type="SUPFAM" id="SSF47203">
    <property type="entry name" value="Acyl-CoA dehydrogenase C-terminal domain-like"/>
    <property type="match status" value="1"/>
</dbReference>
<protein>
    <submittedName>
        <fullName evidence="8">Acyl-CoA dehydrogenase</fullName>
    </submittedName>
</protein>
<dbReference type="PROSITE" id="PS00073">
    <property type="entry name" value="ACYL_COA_DH_2"/>
    <property type="match status" value="1"/>
</dbReference>
<dbReference type="InterPro" id="IPR006089">
    <property type="entry name" value="Acyl-CoA_DH_CS"/>
</dbReference>
<accession>A0ABX6P507</accession>
<sequence>MFPEHSPAWMTEDLAMFRDSVRRFVEQELAPTEERWIEERRMSRDMWRRAGRAGLLCASIPEEYGGGGGNFAHEAVITSELSRAGVTSFGNNVHSGIVAHYLLRYGNEEQKRKWLPRMATGELIAAIAMSEPGAGSDLRAVRTRAVRDGDHYVIDGSKTFITNGINADLIIVVVKTAEGTGSRSVSPVVVETEGLAGFQRGRNLAKIGQKGQDTSELFFSGMRVPCANLLGEEEGQGMFQLVQQLAQERLIVAIISAAAMQRAPDLTVEYASTRKVFGQRLLDLQNTRFKLAECKTYTSLAQVYVDDCIGRALAGTLDVETAAMAKWWCSQHYGTVVDECLQLFGGYGYMEEYPIARMYVNARVTRIYGGSNEVLKELIARRLDPATPVRRATG</sequence>
<dbReference type="InterPro" id="IPR009100">
    <property type="entry name" value="AcylCoA_DH/oxidase_NM_dom_sf"/>
</dbReference>
<dbReference type="InterPro" id="IPR006091">
    <property type="entry name" value="Acyl-CoA_Oxase/DH_mid-dom"/>
</dbReference>
<reference evidence="8 9" key="1">
    <citation type="submission" date="2020-05" db="EMBL/GenBank/DDBJ databases">
        <title>Ramlibacter rhizophilus sp. nov., isolated from rhizosphere soil of national flower Mugunghwa from South Korea.</title>
        <authorList>
            <person name="Zheng-Fei Y."/>
            <person name="Huan T."/>
        </authorList>
    </citation>
    <scope>NUCLEOTIDE SEQUENCE [LARGE SCALE GENOMIC DNA]</scope>
    <source>
        <strain evidence="8 9">H242</strain>
    </source>
</reference>
<dbReference type="SUPFAM" id="SSF56645">
    <property type="entry name" value="Acyl-CoA dehydrogenase NM domain-like"/>
    <property type="match status" value="1"/>
</dbReference>
<dbReference type="EMBL" id="CP053418">
    <property type="protein sequence ID" value="QJW85182.1"/>
    <property type="molecule type" value="Genomic_DNA"/>
</dbReference>
<dbReference type="Gene3D" id="1.20.140.10">
    <property type="entry name" value="Butyryl-CoA Dehydrogenase, subunit A, domain 3"/>
    <property type="match status" value="1"/>
</dbReference>
<dbReference type="Pfam" id="PF02771">
    <property type="entry name" value="Acyl-CoA_dh_N"/>
    <property type="match status" value="1"/>
</dbReference>
<evidence type="ECO:0000256" key="1">
    <source>
        <dbReference type="ARBA" id="ARBA00001974"/>
    </source>
</evidence>
<evidence type="ECO:0000259" key="5">
    <source>
        <dbReference type="Pfam" id="PF00441"/>
    </source>
</evidence>
<evidence type="ECO:0000313" key="9">
    <source>
        <dbReference type="Proteomes" id="UP000500826"/>
    </source>
</evidence>
<evidence type="ECO:0000256" key="4">
    <source>
        <dbReference type="ARBA" id="ARBA00022827"/>
    </source>
</evidence>
<feature type="domain" description="Acyl-CoA oxidase/dehydrogenase middle" evidence="6">
    <location>
        <begin position="126"/>
        <end position="220"/>
    </location>
</feature>
<dbReference type="Pfam" id="PF02770">
    <property type="entry name" value="Acyl-CoA_dh_M"/>
    <property type="match status" value="1"/>
</dbReference>
<name>A0ABX6P507_9BURK</name>
<dbReference type="InterPro" id="IPR036250">
    <property type="entry name" value="AcylCo_DH-like_C"/>
</dbReference>
<dbReference type="InterPro" id="IPR037069">
    <property type="entry name" value="AcylCoA_DH/ox_N_sf"/>
</dbReference>
<keyword evidence="3" id="KW-0285">Flavoprotein</keyword>
<dbReference type="PANTHER" id="PTHR43884:SF12">
    <property type="entry name" value="ISOVALERYL-COA DEHYDROGENASE, MITOCHONDRIAL-RELATED"/>
    <property type="match status" value="1"/>
</dbReference>
<evidence type="ECO:0000259" key="6">
    <source>
        <dbReference type="Pfam" id="PF02770"/>
    </source>
</evidence>
<organism evidence="8 9">
    <name type="scientific">Ramlibacter terrae</name>
    <dbReference type="NCBI Taxonomy" id="2732511"/>
    <lineage>
        <taxon>Bacteria</taxon>
        <taxon>Pseudomonadati</taxon>
        <taxon>Pseudomonadota</taxon>
        <taxon>Betaproteobacteria</taxon>
        <taxon>Burkholderiales</taxon>
        <taxon>Comamonadaceae</taxon>
        <taxon>Ramlibacter</taxon>
    </lineage>
</organism>
<dbReference type="Pfam" id="PF00441">
    <property type="entry name" value="Acyl-CoA_dh_1"/>
    <property type="match status" value="1"/>
</dbReference>
<keyword evidence="9" id="KW-1185">Reference proteome</keyword>
<dbReference type="PANTHER" id="PTHR43884">
    <property type="entry name" value="ACYL-COA DEHYDROGENASE"/>
    <property type="match status" value="1"/>
</dbReference>
<dbReference type="InterPro" id="IPR013786">
    <property type="entry name" value="AcylCoA_DH/ox_N"/>
</dbReference>
<feature type="domain" description="Acyl-CoA dehydrogenase/oxidase N-terminal" evidence="7">
    <location>
        <begin position="11"/>
        <end position="122"/>
    </location>
</feature>
<dbReference type="Gene3D" id="1.10.540.10">
    <property type="entry name" value="Acyl-CoA dehydrogenase/oxidase, N-terminal domain"/>
    <property type="match status" value="1"/>
</dbReference>
<dbReference type="PROSITE" id="PS00072">
    <property type="entry name" value="ACYL_COA_DH_1"/>
    <property type="match status" value="1"/>
</dbReference>
<dbReference type="InterPro" id="IPR009075">
    <property type="entry name" value="AcylCo_DH/oxidase_C"/>
</dbReference>
<dbReference type="Proteomes" id="UP000500826">
    <property type="component" value="Chromosome"/>
</dbReference>
<feature type="domain" description="Acyl-CoA dehydrogenase/oxidase C-terminal" evidence="5">
    <location>
        <begin position="235"/>
        <end position="383"/>
    </location>
</feature>
<evidence type="ECO:0000256" key="3">
    <source>
        <dbReference type="ARBA" id="ARBA00022630"/>
    </source>
</evidence>
<keyword evidence="4" id="KW-0274">FAD</keyword>